<dbReference type="GO" id="GO:0052621">
    <property type="term" value="F:diguanylate cyclase activity"/>
    <property type="evidence" value="ECO:0007669"/>
    <property type="project" value="UniProtKB-EC"/>
</dbReference>
<organism evidence="6 7">
    <name type="scientific">Pelovirga terrestris</name>
    <dbReference type="NCBI Taxonomy" id="2771352"/>
    <lineage>
        <taxon>Bacteria</taxon>
        <taxon>Pseudomonadati</taxon>
        <taxon>Thermodesulfobacteriota</taxon>
        <taxon>Desulfuromonadia</taxon>
        <taxon>Geobacterales</taxon>
        <taxon>Geobacteraceae</taxon>
        <taxon>Pelovirga</taxon>
    </lineage>
</organism>
<keyword evidence="4" id="KW-0472">Membrane</keyword>
<reference evidence="6" key="1">
    <citation type="submission" date="2020-09" db="EMBL/GenBank/DDBJ databases">
        <title>Pelobacter alkaliphilus sp. nov., a novel anaerobic arsenate-reducing bacterium from terrestrial mud volcano.</title>
        <authorList>
            <person name="Khomyakova M.A."/>
            <person name="Merkel A.Y."/>
            <person name="Slobodkin A.I."/>
        </authorList>
    </citation>
    <scope>NUCLEOTIDE SEQUENCE</scope>
    <source>
        <strain evidence="6">M08fum</strain>
    </source>
</reference>
<dbReference type="Proteomes" id="UP000632828">
    <property type="component" value="Unassembled WGS sequence"/>
</dbReference>
<comment type="catalytic activity">
    <reaction evidence="2">
        <text>2 GTP = 3',3'-c-di-GMP + 2 diphosphate</text>
        <dbReference type="Rhea" id="RHEA:24898"/>
        <dbReference type="ChEBI" id="CHEBI:33019"/>
        <dbReference type="ChEBI" id="CHEBI:37565"/>
        <dbReference type="ChEBI" id="CHEBI:58805"/>
        <dbReference type="EC" id="2.7.7.65"/>
    </reaction>
</comment>
<sequence>MPLHNTDNNNLSSRFFARLMGIGMLSILAILILAGLGLNRTYHHQIFDEAKLDAVQIVAALIHFEGNQFIKQDSRQTWQIEIGDDQIADFDLRLRDLLKLFDISKIKIFDHLSRVVYSTDPAIIGQRDDNNQRLANALAGQVDSSLKHKEVPVDLADEQNFKPDVVGTYVPVVSKQGQVIGVIEIYKEVTHYQEIISSLIWKNVSILAIVLFLVASPAMLIVKNLTGRLAVVQAQLKNLANIDQLTGVLARREIMAQALSAGLKPLPRQEEHKEKTNGLMMLDIDHFKQINDNHGHLTGDLVLKIIAQRIQTSLRQQDLVGRFGGEEFLIILPNSSLETTHTLAERCRKHICETPISCNGKMIDVTASIGISWYRVGSDEPAFMSVLNAADKALYQAKAGGRNQTQTKGLPSEKGGESTTVSH</sequence>
<comment type="caution">
    <text evidence="6">The sequence shown here is derived from an EMBL/GenBank/DDBJ whole genome shotgun (WGS) entry which is preliminary data.</text>
</comment>
<keyword evidence="7" id="KW-1185">Reference proteome</keyword>
<dbReference type="FunFam" id="3.30.70.270:FF:000001">
    <property type="entry name" value="Diguanylate cyclase domain protein"/>
    <property type="match status" value="1"/>
</dbReference>
<evidence type="ECO:0000313" key="7">
    <source>
        <dbReference type="Proteomes" id="UP000632828"/>
    </source>
</evidence>
<dbReference type="InterPro" id="IPR000160">
    <property type="entry name" value="GGDEF_dom"/>
</dbReference>
<evidence type="ECO:0000256" key="4">
    <source>
        <dbReference type="SAM" id="Phobius"/>
    </source>
</evidence>
<dbReference type="RefSeq" id="WP_191155477.1">
    <property type="nucleotide sequence ID" value="NZ_JACWUN010000008.1"/>
</dbReference>
<dbReference type="InterPro" id="IPR029787">
    <property type="entry name" value="Nucleotide_cyclase"/>
</dbReference>
<evidence type="ECO:0000313" key="6">
    <source>
        <dbReference type="EMBL" id="MBD1400687.1"/>
    </source>
</evidence>
<proteinExistence type="predicted"/>
<feature type="transmembrane region" description="Helical" evidence="4">
    <location>
        <begin position="15"/>
        <end position="38"/>
    </location>
</feature>
<dbReference type="AlphaFoldDB" id="A0A8J6QNA5"/>
<dbReference type="CDD" id="cd01949">
    <property type="entry name" value="GGDEF"/>
    <property type="match status" value="1"/>
</dbReference>
<dbReference type="Gene3D" id="3.30.70.270">
    <property type="match status" value="1"/>
</dbReference>
<dbReference type="EC" id="2.7.7.65" evidence="1"/>
<evidence type="ECO:0000259" key="5">
    <source>
        <dbReference type="PROSITE" id="PS50887"/>
    </source>
</evidence>
<feature type="domain" description="GGDEF" evidence="5">
    <location>
        <begin position="275"/>
        <end position="410"/>
    </location>
</feature>
<protein>
    <recommendedName>
        <fullName evidence="1">diguanylate cyclase</fullName>
        <ecNumber evidence="1">2.7.7.65</ecNumber>
    </recommendedName>
</protein>
<dbReference type="SUPFAM" id="SSF103190">
    <property type="entry name" value="Sensory domain-like"/>
    <property type="match status" value="1"/>
</dbReference>
<dbReference type="SUPFAM" id="SSF55073">
    <property type="entry name" value="Nucleotide cyclase"/>
    <property type="match status" value="1"/>
</dbReference>
<dbReference type="EMBL" id="JACWUN010000008">
    <property type="protein sequence ID" value="MBD1400687.1"/>
    <property type="molecule type" value="Genomic_DNA"/>
</dbReference>
<dbReference type="SMART" id="SM00267">
    <property type="entry name" value="GGDEF"/>
    <property type="match status" value="1"/>
</dbReference>
<dbReference type="PANTHER" id="PTHR45138">
    <property type="entry name" value="REGULATORY COMPONENTS OF SENSORY TRANSDUCTION SYSTEM"/>
    <property type="match status" value="1"/>
</dbReference>
<feature type="region of interest" description="Disordered" evidence="3">
    <location>
        <begin position="400"/>
        <end position="423"/>
    </location>
</feature>
<dbReference type="Pfam" id="PF00990">
    <property type="entry name" value="GGDEF"/>
    <property type="match status" value="1"/>
</dbReference>
<dbReference type="NCBIfam" id="TIGR00254">
    <property type="entry name" value="GGDEF"/>
    <property type="match status" value="1"/>
</dbReference>
<name>A0A8J6QNA5_9BACT</name>
<feature type="transmembrane region" description="Helical" evidence="4">
    <location>
        <begin position="204"/>
        <end position="222"/>
    </location>
</feature>
<gene>
    <name evidence="6" type="ORF">ICT70_08405</name>
</gene>
<dbReference type="PROSITE" id="PS50887">
    <property type="entry name" value="GGDEF"/>
    <property type="match status" value="1"/>
</dbReference>
<evidence type="ECO:0000256" key="2">
    <source>
        <dbReference type="ARBA" id="ARBA00034247"/>
    </source>
</evidence>
<dbReference type="InterPro" id="IPR043128">
    <property type="entry name" value="Rev_trsase/Diguanyl_cyclase"/>
</dbReference>
<keyword evidence="4" id="KW-1133">Transmembrane helix</keyword>
<dbReference type="InterPro" id="IPR050469">
    <property type="entry name" value="Diguanylate_Cyclase"/>
</dbReference>
<accession>A0A8J6QNA5</accession>
<keyword evidence="4" id="KW-0812">Transmembrane</keyword>
<dbReference type="InterPro" id="IPR029151">
    <property type="entry name" value="Sensor-like_sf"/>
</dbReference>
<evidence type="ECO:0000256" key="3">
    <source>
        <dbReference type="SAM" id="MobiDB-lite"/>
    </source>
</evidence>
<evidence type="ECO:0000256" key="1">
    <source>
        <dbReference type="ARBA" id="ARBA00012528"/>
    </source>
</evidence>
<dbReference type="PANTHER" id="PTHR45138:SF9">
    <property type="entry name" value="DIGUANYLATE CYCLASE DGCM-RELATED"/>
    <property type="match status" value="1"/>
</dbReference>